<dbReference type="Gene3D" id="3.10.450.40">
    <property type="match status" value="1"/>
</dbReference>
<proteinExistence type="predicted"/>
<protein>
    <submittedName>
        <fullName evidence="2">PepSY domain-containing protein</fullName>
    </submittedName>
</protein>
<name>A0ABN7LH40_9BACT</name>
<dbReference type="InterPro" id="IPR025711">
    <property type="entry name" value="PepSY"/>
</dbReference>
<reference evidence="2 3" key="1">
    <citation type="submission" date="2021-02" db="EMBL/GenBank/DDBJ databases">
        <authorList>
            <person name="Han P."/>
        </authorList>
    </citation>
    <scope>NUCLEOTIDE SEQUENCE [LARGE SCALE GENOMIC DNA]</scope>
    <source>
        <strain evidence="2">Candidatus Nitrospira sp. ZN2</strain>
    </source>
</reference>
<organism evidence="2 3">
    <name type="scientific">Nitrospira defluvii</name>
    <dbReference type="NCBI Taxonomy" id="330214"/>
    <lineage>
        <taxon>Bacteria</taxon>
        <taxon>Pseudomonadati</taxon>
        <taxon>Nitrospirota</taxon>
        <taxon>Nitrospiria</taxon>
        <taxon>Nitrospirales</taxon>
        <taxon>Nitrospiraceae</taxon>
        <taxon>Nitrospira</taxon>
    </lineage>
</organism>
<accession>A0ABN7LH40</accession>
<evidence type="ECO:0000313" key="2">
    <source>
        <dbReference type="EMBL" id="CAE6750036.1"/>
    </source>
</evidence>
<gene>
    <name evidence="2" type="ORF">NSPZN2_30125</name>
</gene>
<keyword evidence="3" id="KW-1185">Reference proteome</keyword>
<dbReference type="EMBL" id="CAJNBJ010000016">
    <property type="protein sequence ID" value="CAE6750036.1"/>
    <property type="molecule type" value="Genomic_DNA"/>
</dbReference>
<dbReference type="Pfam" id="PF03413">
    <property type="entry name" value="PepSY"/>
    <property type="match status" value="1"/>
</dbReference>
<comment type="caution">
    <text evidence="2">The sequence shown here is derived from an EMBL/GenBank/DDBJ whole genome shotgun (WGS) entry which is preliminary data.</text>
</comment>
<evidence type="ECO:0000259" key="1">
    <source>
        <dbReference type="Pfam" id="PF03413"/>
    </source>
</evidence>
<dbReference type="Proteomes" id="UP000675880">
    <property type="component" value="Unassembled WGS sequence"/>
</dbReference>
<sequence>MIKHVTVPALMIATLCLTTTPAWSDKGHKGKDEKCDVADLVKDAKVTIDQAIKTALDAAPGTAVEAELEKKHDKTVWEVEVLGADGAMTEVDIDAATGAVIDKEAKHEKHEKKGKKEKH</sequence>
<dbReference type="RefSeq" id="WP_213042330.1">
    <property type="nucleotide sequence ID" value="NZ_CAJNBJ010000016.1"/>
</dbReference>
<evidence type="ECO:0000313" key="3">
    <source>
        <dbReference type="Proteomes" id="UP000675880"/>
    </source>
</evidence>
<feature type="domain" description="PepSY" evidence="1">
    <location>
        <begin position="45"/>
        <end position="104"/>
    </location>
</feature>